<evidence type="ECO:0000256" key="1">
    <source>
        <dbReference type="ARBA" id="ARBA00001966"/>
    </source>
</evidence>
<organism evidence="4 5">
    <name type="scientific">Desulfotruncus arcticus DSM 17038</name>
    <dbReference type="NCBI Taxonomy" id="1121424"/>
    <lineage>
        <taxon>Bacteria</taxon>
        <taxon>Bacillati</taxon>
        <taxon>Bacillota</taxon>
        <taxon>Clostridia</taxon>
        <taxon>Eubacteriales</taxon>
        <taxon>Desulfallaceae</taxon>
        <taxon>Desulfotruncus</taxon>
    </lineage>
</organism>
<dbReference type="OrthoDB" id="9810278at2"/>
<proteinExistence type="inferred from homology"/>
<dbReference type="PANTHER" id="PTHR30548">
    <property type="entry name" value="2-HYDROXYGLUTARYL-COA DEHYDRATASE, D-COMPONENT-RELATED"/>
    <property type="match status" value="1"/>
</dbReference>
<dbReference type="RefSeq" id="WP_092468156.1">
    <property type="nucleotide sequence ID" value="NZ_FOOX01000001.1"/>
</dbReference>
<dbReference type="Pfam" id="PF06050">
    <property type="entry name" value="HGD-D"/>
    <property type="match status" value="1"/>
</dbReference>
<evidence type="ECO:0000313" key="5">
    <source>
        <dbReference type="Proteomes" id="UP000199337"/>
    </source>
</evidence>
<sequence length="324" mass="37578">MKIGITTTVPMEIIFAAGHTPVDLNNVFITGDNPGYLVEEAELAGYPRNVCSWIKGLYSTVLKSKDIRTVIAVTQGDCSNTHALMETLELAGIEIIAFAFPFDRDPDLLRLQMEKLMEHLGTDYETVYATKTKLDQIRQLVWQIDQLTWRENVVHGWENHLFQVNCSDFMGDPDTFAREADEFIAEAKTREPDRKSLRIGYIGVPPIMGDLYDYLESKGGRVVFNETQRQFSMPYHTKDMVEQYRLYTYPYGIFFRLNDICNEISRRKIDGIIHYAQSFCYRQIEDLIIRQKIKMPVLTIEGDKPNQLDARTKMRIDSFLEMLR</sequence>
<dbReference type="Gene3D" id="3.40.50.11890">
    <property type="match status" value="1"/>
</dbReference>
<evidence type="ECO:0000256" key="3">
    <source>
        <dbReference type="ARBA" id="ARBA00023014"/>
    </source>
</evidence>
<dbReference type="Proteomes" id="UP000199337">
    <property type="component" value="Unassembled WGS sequence"/>
</dbReference>
<protein>
    <submittedName>
        <fullName evidence="4">Benzoyl-CoA reductase/2-hydroxyglutaryl-CoA dehydratase subunit, BcrC/BadD/HgdB</fullName>
    </submittedName>
</protein>
<dbReference type="AlphaFoldDB" id="A0A1I2N966"/>
<accession>A0A1I2N966</accession>
<dbReference type="PANTHER" id="PTHR30548:SF3">
    <property type="entry name" value="2-HYDROXYACYL-COA DEHYDRATASE"/>
    <property type="match status" value="1"/>
</dbReference>
<dbReference type="InterPro" id="IPR010327">
    <property type="entry name" value="FldB/FldC_alpha/beta"/>
</dbReference>
<evidence type="ECO:0000256" key="2">
    <source>
        <dbReference type="ARBA" id="ARBA00005806"/>
    </source>
</evidence>
<gene>
    <name evidence="4" type="ORF">SAMN05660649_00387</name>
</gene>
<comment type="similarity">
    <text evidence="2">Belongs to the FldB/FldC dehydratase alpha/beta subunit family.</text>
</comment>
<keyword evidence="3" id="KW-0411">Iron-sulfur</keyword>
<name>A0A1I2N966_9FIRM</name>
<dbReference type="STRING" id="341036.SAMN05660649_00387"/>
<keyword evidence="3" id="KW-0408">Iron</keyword>
<keyword evidence="5" id="KW-1185">Reference proteome</keyword>
<keyword evidence="3" id="KW-0479">Metal-binding</keyword>
<dbReference type="GO" id="GO:0051536">
    <property type="term" value="F:iron-sulfur cluster binding"/>
    <property type="evidence" value="ECO:0007669"/>
    <property type="project" value="UniProtKB-KW"/>
</dbReference>
<dbReference type="Gene3D" id="3.40.50.11900">
    <property type="match status" value="1"/>
</dbReference>
<evidence type="ECO:0000313" key="4">
    <source>
        <dbReference type="EMBL" id="SFF99419.1"/>
    </source>
</evidence>
<dbReference type="EMBL" id="FOOX01000001">
    <property type="protein sequence ID" value="SFF99419.1"/>
    <property type="molecule type" value="Genomic_DNA"/>
</dbReference>
<comment type="cofactor">
    <cofactor evidence="1">
        <name>[4Fe-4S] cluster</name>
        <dbReference type="ChEBI" id="CHEBI:49883"/>
    </cofactor>
</comment>
<reference evidence="5" key="1">
    <citation type="submission" date="2016-10" db="EMBL/GenBank/DDBJ databases">
        <authorList>
            <person name="Varghese N."/>
            <person name="Submissions S."/>
        </authorList>
    </citation>
    <scope>NUCLEOTIDE SEQUENCE [LARGE SCALE GENOMIC DNA]</scope>
    <source>
        <strain evidence="5">DSM 17038</strain>
    </source>
</reference>
<dbReference type="GO" id="GO:0016836">
    <property type="term" value="F:hydro-lyase activity"/>
    <property type="evidence" value="ECO:0007669"/>
    <property type="project" value="UniProtKB-ARBA"/>
</dbReference>